<dbReference type="InterPro" id="IPR040096">
    <property type="entry name" value="Ric1"/>
</dbReference>
<dbReference type="PANTHER" id="PTHR22746:SF10">
    <property type="entry name" value="GUANINE NUCLEOTIDE EXCHANGE FACTOR SUBUNIT RIC1"/>
    <property type="match status" value="1"/>
</dbReference>
<organism evidence="2">
    <name type="scientific">Rhizophora mucronata</name>
    <name type="common">Asiatic mangrove</name>
    <dbReference type="NCBI Taxonomy" id="61149"/>
    <lineage>
        <taxon>Eukaryota</taxon>
        <taxon>Viridiplantae</taxon>
        <taxon>Streptophyta</taxon>
        <taxon>Embryophyta</taxon>
        <taxon>Tracheophyta</taxon>
        <taxon>Spermatophyta</taxon>
        <taxon>Magnoliopsida</taxon>
        <taxon>eudicotyledons</taxon>
        <taxon>Gunneridae</taxon>
        <taxon>Pentapetalae</taxon>
        <taxon>rosids</taxon>
        <taxon>fabids</taxon>
        <taxon>Malpighiales</taxon>
        <taxon>Rhizophoraceae</taxon>
        <taxon>Rhizophora</taxon>
    </lineage>
</organism>
<dbReference type="PANTHER" id="PTHR22746">
    <property type="entry name" value="RAB6A-GEF COMPLEX PARTNER PROTEIN 1"/>
    <property type="match status" value="1"/>
</dbReference>
<dbReference type="GO" id="GO:0005829">
    <property type="term" value="C:cytosol"/>
    <property type="evidence" value="ECO:0007669"/>
    <property type="project" value="TreeGrafter"/>
</dbReference>
<keyword evidence="1" id="KW-0472">Membrane</keyword>
<evidence type="ECO:0000256" key="1">
    <source>
        <dbReference type="SAM" id="Phobius"/>
    </source>
</evidence>
<dbReference type="GO" id="GO:0034066">
    <property type="term" value="C:Ric1-Rgp1 guanyl-nucleotide exchange factor complex"/>
    <property type="evidence" value="ECO:0007669"/>
    <property type="project" value="InterPro"/>
</dbReference>
<proteinExistence type="predicted"/>
<protein>
    <submittedName>
        <fullName evidence="2">Protein RIC1 homolog</fullName>
    </submittedName>
</protein>
<name>A0A2P2MRE1_RHIMU</name>
<dbReference type="GO" id="GO:0006886">
    <property type="term" value="P:intracellular protein transport"/>
    <property type="evidence" value="ECO:0007669"/>
    <property type="project" value="InterPro"/>
</dbReference>
<feature type="transmembrane region" description="Helical" evidence="1">
    <location>
        <begin position="81"/>
        <end position="100"/>
    </location>
</feature>
<accession>A0A2P2MRE1</accession>
<keyword evidence="1" id="KW-1133">Transmembrane helix</keyword>
<dbReference type="AlphaFoldDB" id="A0A2P2MRE1"/>
<dbReference type="EMBL" id="GGEC01052288">
    <property type="protein sequence ID" value="MBX32772.1"/>
    <property type="molecule type" value="Transcribed_RNA"/>
</dbReference>
<sequence length="103" mass="11811">MYMAYGWPQVIPLEQGHCPSSQRIIYLKVINRLLLVVSPSHLELWSSSQYKVRLGKYKRDPASVEREGENLQAVWSPDAKLIAVIVSFFFLFLFCAMCLISGM</sequence>
<dbReference type="GO" id="GO:0042147">
    <property type="term" value="P:retrograde transport, endosome to Golgi"/>
    <property type="evidence" value="ECO:0007669"/>
    <property type="project" value="TreeGrafter"/>
</dbReference>
<evidence type="ECO:0000313" key="2">
    <source>
        <dbReference type="EMBL" id="MBX32772.1"/>
    </source>
</evidence>
<dbReference type="GO" id="GO:0000139">
    <property type="term" value="C:Golgi membrane"/>
    <property type="evidence" value="ECO:0007669"/>
    <property type="project" value="TreeGrafter"/>
</dbReference>
<reference evidence="2" key="1">
    <citation type="submission" date="2018-02" db="EMBL/GenBank/DDBJ databases">
        <title>Rhizophora mucronata_Transcriptome.</title>
        <authorList>
            <person name="Meera S.P."/>
            <person name="Sreeshan A."/>
            <person name="Augustine A."/>
        </authorList>
    </citation>
    <scope>NUCLEOTIDE SEQUENCE</scope>
    <source>
        <tissue evidence="2">Leaf</tissue>
    </source>
</reference>
<keyword evidence="1" id="KW-0812">Transmembrane</keyword>